<comment type="caution">
    <text evidence="2">The sequence shown here is derived from an EMBL/GenBank/DDBJ whole genome shotgun (WGS) entry which is preliminary data.</text>
</comment>
<proteinExistence type="predicted"/>
<protein>
    <submittedName>
        <fullName evidence="2">Uncharacterized protein</fullName>
    </submittedName>
</protein>
<dbReference type="Proteomes" id="UP000035722">
    <property type="component" value="Unassembled WGS sequence"/>
</dbReference>
<organism evidence="2 3">
    <name type="scientific">Pseudarthrobacter siccitolerans</name>
    <dbReference type="NCBI Taxonomy" id="861266"/>
    <lineage>
        <taxon>Bacteria</taxon>
        <taxon>Bacillati</taxon>
        <taxon>Actinomycetota</taxon>
        <taxon>Actinomycetes</taxon>
        <taxon>Micrococcales</taxon>
        <taxon>Micrococcaceae</taxon>
        <taxon>Pseudarthrobacter</taxon>
    </lineage>
</organism>
<name>A0A024GZW7_9MICC</name>
<accession>A0A024GZW7</accession>
<dbReference type="AlphaFoldDB" id="A0A024GZW7"/>
<reference evidence="3" key="1">
    <citation type="journal article" date="2014" name="Genome Announc.">
        <title>Genome Sequence of Arthrobacter siccitolerans 4J27, a Xeroprotectant-Producing Desiccation-Tolerant Microorganism.</title>
        <authorList>
            <person name="Manzanera M."/>
            <person name="Santa-Cruz-Calvo L."/>
            <person name="Vilchez J.I."/>
            <person name="Garcia-Fontana C."/>
            <person name="Silva-Castro G.A."/>
            <person name="Calvo C."/>
            <person name="Gonzalez-Lopez J."/>
        </authorList>
    </citation>
    <scope>NUCLEOTIDE SEQUENCE [LARGE SCALE GENOMIC DNA]</scope>
    <source>
        <strain evidence="3">4J27</strain>
    </source>
</reference>
<evidence type="ECO:0000313" key="2">
    <source>
        <dbReference type="EMBL" id="CCQ45039.1"/>
    </source>
</evidence>
<gene>
    <name evidence="2" type="ORF">ARTSIC4J27_971</name>
</gene>
<feature type="region of interest" description="Disordered" evidence="1">
    <location>
        <begin position="1"/>
        <end position="22"/>
    </location>
</feature>
<sequence length="40" mass="4223">MAVGWQGWEPSAEPRIGLPAGMETPTGLSSVIETRQALVV</sequence>
<keyword evidence="3" id="KW-1185">Reference proteome</keyword>
<dbReference type="EMBL" id="CAQI01000031">
    <property type="protein sequence ID" value="CCQ45039.1"/>
    <property type="molecule type" value="Genomic_DNA"/>
</dbReference>
<evidence type="ECO:0000313" key="3">
    <source>
        <dbReference type="Proteomes" id="UP000035722"/>
    </source>
</evidence>
<evidence type="ECO:0000256" key="1">
    <source>
        <dbReference type="SAM" id="MobiDB-lite"/>
    </source>
</evidence>